<evidence type="ECO:0000256" key="1">
    <source>
        <dbReference type="ARBA" id="ARBA00022801"/>
    </source>
</evidence>
<sequence length="268" mass="30385">MVKAIFFDLDDTLLWDKKSVFTAFQKTCDYAALKSGADCSTLETAVRKEAQKLYASYDTFEFTKMIGINPFEGLWGTFDDKGEGFQNMKKIVPEYRRQAWTMGLRQIGIDNPELGQELADYFPIARKESPHVYEESFQVLDELKENYQLLLLTNGSPGLQHTKLTITPEISPYFDHIVISGDFGKGKPDPGIFKHALAKFDLEAEEVLMVGDNLLTDIIGAENAGIRSVWVNREQKAPHESIKATYEIHNLTELLPIANQLKKAKEVR</sequence>
<keyword evidence="3" id="KW-0718">Serine biosynthesis</keyword>
<dbReference type="InterPro" id="IPR044266">
    <property type="entry name" value="PSP_YsaA"/>
</dbReference>
<dbReference type="Gene3D" id="1.20.120.710">
    <property type="entry name" value="Haloacid dehalogenase hydrolase-like domain"/>
    <property type="match status" value="1"/>
</dbReference>
<evidence type="ECO:0000313" key="5">
    <source>
        <dbReference type="Proteomes" id="UP000275473"/>
    </source>
</evidence>
<dbReference type="SUPFAM" id="SSF56784">
    <property type="entry name" value="HAD-like"/>
    <property type="match status" value="1"/>
</dbReference>
<keyword evidence="1 3" id="KW-0378">Hydrolase</keyword>
<dbReference type="InterPro" id="IPR036412">
    <property type="entry name" value="HAD-like_sf"/>
</dbReference>
<dbReference type="OrthoDB" id="9809962at2"/>
<dbReference type="PANTHER" id="PTHR46470:SF3">
    <property type="entry name" value="N-ACYLNEURAMINATE-9-PHOSPHATASE"/>
    <property type="match status" value="1"/>
</dbReference>
<dbReference type="GO" id="GO:0006564">
    <property type="term" value="P:L-serine biosynthetic process"/>
    <property type="evidence" value="ECO:0007669"/>
    <property type="project" value="UniProtKB-UniRule"/>
</dbReference>
<dbReference type="EMBL" id="RIAX01000003">
    <property type="protein sequence ID" value="RNF40243.1"/>
    <property type="molecule type" value="Genomic_DNA"/>
</dbReference>
<comment type="function">
    <text evidence="3">Catalyzes the last step of the phosphorylated serine biosynthetic pathway, i.e. dephosphorylation of O-phospho-L-serine to form L-serine.</text>
</comment>
<dbReference type="GO" id="GO:0036424">
    <property type="term" value="F:L-phosphoserine phosphatase activity"/>
    <property type="evidence" value="ECO:0007669"/>
    <property type="project" value="UniProtKB-UniRule"/>
</dbReference>
<dbReference type="Proteomes" id="UP000275473">
    <property type="component" value="Unassembled WGS sequence"/>
</dbReference>
<comment type="cofactor">
    <cofactor evidence="3">
        <name>Mg(2+)</name>
        <dbReference type="ChEBI" id="CHEBI:18420"/>
    </cofactor>
    <cofactor evidence="3">
        <name>Co(2+)</name>
        <dbReference type="ChEBI" id="CHEBI:48828"/>
    </cofactor>
</comment>
<keyword evidence="3" id="KW-0170">Cobalt</keyword>
<dbReference type="Pfam" id="PF00702">
    <property type="entry name" value="Hydrolase"/>
    <property type="match status" value="1"/>
</dbReference>
<dbReference type="Gene3D" id="3.40.50.1000">
    <property type="entry name" value="HAD superfamily/HAD-like"/>
    <property type="match status" value="1"/>
</dbReference>
<comment type="pathway">
    <text evidence="3">Amino-acid biosynthesis; L-serine biosynthesis; L-serine from 3-phospho-D-glycerate: step 3/3.</text>
</comment>
<reference evidence="4 5" key="1">
    <citation type="journal article" date="2018" name="Int. J. Syst. Evol. Microbiol.">
        <title>Planococcus salinus sp. nov., a moderately halophilic bacterium isolated from a saline-alkali soil.</title>
        <authorList>
            <person name="Gan L."/>
        </authorList>
    </citation>
    <scope>NUCLEOTIDE SEQUENCE [LARGE SCALE GENOMIC DNA]</scope>
    <source>
        <strain evidence="4 5">LCB217</strain>
    </source>
</reference>
<dbReference type="InterPro" id="IPR023214">
    <property type="entry name" value="HAD_sf"/>
</dbReference>
<dbReference type="SFLD" id="SFLDS00003">
    <property type="entry name" value="Haloacid_Dehalogenase"/>
    <property type="match status" value="1"/>
</dbReference>
<comment type="catalytic activity">
    <reaction evidence="3">
        <text>O-phospho-L-serine + H2O = L-serine + phosphate</text>
        <dbReference type="Rhea" id="RHEA:21208"/>
        <dbReference type="ChEBI" id="CHEBI:15377"/>
        <dbReference type="ChEBI" id="CHEBI:33384"/>
        <dbReference type="ChEBI" id="CHEBI:43474"/>
        <dbReference type="ChEBI" id="CHEBI:57524"/>
        <dbReference type="EC" id="3.1.3.3"/>
    </reaction>
</comment>
<dbReference type="RefSeq" id="WP_123164752.1">
    <property type="nucleotide sequence ID" value="NZ_RIAX01000003.1"/>
</dbReference>
<dbReference type="SFLD" id="SFLDG01129">
    <property type="entry name" value="C1.5:_HAD__Beta-PGM__Phosphata"/>
    <property type="match status" value="1"/>
</dbReference>
<comment type="caution">
    <text evidence="4">The sequence shown here is derived from an EMBL/GenBank/DDBJ whole genome shotgun (WGS) entry which is preliminary data.</text>
</comment>
<comment type="similarity">
    <text evidence="3">Belongs to the HAD-like hydrolase superfamily.</text>
</comment>
<protein>
    <recommendedName>
        <fullName evidence="3">Phosphoserine phosphatase</fullName>
        <shortName evidence="3">PSP</shortName>
        <ecNumber evidence="3">3.1.3.3</ecNumber>
    </recommendedName>
</protein>
<keyword evidence="2 3" id="KW-0460">Magnesium</keyword>
<gene>
    <name evidence="4" type="ORF">EEX84_06320</name>
</gene>
<evidence type="ECO:0000313" key="4">
    <source>
        <dbReference type="EMBL" id="RNF40243.1"/>
    </source>
</evidence>
<dbReference type="InterPro" id="IPR006439">
    <property type="entry name" value="HAD-SF_hydro_IA"/>
</dbReference>
<dbReference type="SFLD" id="SFLDG01135">
    <property type="entry name" value="C1.5.6:_HAD__Beta-PGM__Phospha"/>
    <property type="match status" value="1"/>
</dbReference>
<comment type="catalytic activity">
    <reaction evidence="3">
        <text>O-phospho-D-serine + H2O = D-serine + phosphate</text>
        <dbReference type="Rhea" id="RHEA:24873"/>
        <dbReference type="ChEBI" id="CHEBI:15377"/>
        <dbReference type="ChEBI" id="CHEBI:35247"/>
        <dbReference type="ChEBI" id="CHEBI:43474"/>
        <dbReference type="ChEBI" id="CHEBI:58680"/>
        <dbReference type="EC" id="3.1.3.3"/>
    </reaction>
</comment>
<keyword evidence="3" id="KW-0028">Amino-acid biosynthesis</keyword>
<evidence type="ECO:0000256" key="2">
    <source>
        <dbReference type="ARBA" id="ARBA00022842"/>
    </source>
</evidence>
<dbReference type="HAMAP" id="MF_02240">
    <property type="entry name" value="PSP"/>
    <property type="match status" value="1"/>
</dbReference>
<accession>A0A3M8P9B7</accession>
<dbReference type="PANTHER" id="PTHR46470">
    <property type="entry name" value="N-ACYLNEURAMINATE-9-PHOSPHATASE"/>
    <property type="match status" value="1"/>
</dbReference>
<evidence type="ECO:0000256" key="3">
    <source>
        <dbReference type="HAMAP-Rule" id="MF_02240"/>
    </source>
</evidence>
<dbReference type="NCBIfam" id="TIGR01549">
    <property type="entry name" value="HAD-SF-IA-v1"/>
    <property type="match status" value="1"/>
</dbReference>
<dbReference type="NCBIfam" id="TIGR01509">
    <property type="entry name" value="HAD-SF-IA-v3"/>
    <property type="match status" value="1"/>
</dbReference>
<dbReference type="EC" id="3.1.3.3" evidence="3"/>
<dbReference type="InterPro" id="IPR051400">
    <property type="entry name" value="HAD-like_hydrolase"/>
</dbReference>
<name>A0A3M8P9B7_9BACL</name>
<organism evidence="4 5">
    <name type="scientific">Planococcus salinus</name>
    <dbReference type="NCBI Taxonomy" id="1848460"/>
    <lineage>
        <taxon>Bacteria</taxon>
        <taxon>Bacillati</taxon>
        <taxon>Bacillota</taxon>
        <taxon>Bacilli</taxon>
        <taxon>Bacillales</taxon>
        <taxon>Caryophanaceae</taxon>
        <taxon>Planococcus</taxon>
    </lineage>
</organism>
<keyword evidence="5" id="KW-1185">Reference proteome</keyword>
<dbReference type="AlphaFoldDB" id="A0A3M8P9B7"/>
<proteinExistence type="inferred from homology"/>